<name>A0A4Q9PC31_9APHY</name>
<sequence>ICSAAVFFFDSMITTAEEIRCFWGRKITGAAILFWLNKYMTALCLIWDLATGLDMSEKVCTTP</sequence>
<feature type="domain" description="DUF6533" evidence="1">
    <location>
        <begin position="2"/>
        <end position="41"/>
    </location>
</feature>
<evidence type="ECO:0000313" key="2">
    <source>
        <dbReference type="EMBL" id="TBU52118.1"/>
    </source>
</evidence>
<accession>A0A4Q9PC31</accession>
<protein>
    <recommendedName>
        <fullName evidence="1">DUF6533 domain-containing protein</fullName>
    </recommendedName>
</protein>
<organism evidence="2 3">
    <name type="scientific">Dichomitus squalens</name>
    <dbReference type="NCBI Taxonomy" id="114155"/>
    <lineage>
        <taxon>Eukaryota</taxon>
        <taxon>Fungi</taxon>
        <taxon>Dikarya</taxon>
        <taxon>Basidiomycota</taxon>
        <taxon>Agaricomycotina</taxon>
        <taxon>Agaricomycetes</taxon>
        <taxon>Polyporales</taxon>
        <taxon>Polyporaceae</taxon>
        <taxon>Dichomitus</taxon>
    </lineage>
</organism>
<gene>
    <name evidence="2" type="ORF">BD310DRAFT_770282</name>
</gene>
<proteinExistence type="predicted"/>
<dbReference type="Proteomes" id="UP000292082">
    <property type="component" value="Unassembled WGS sequence"/>
</dbReference>
<dbReference type="Pfam" id="PF20151">
    <property type="entry name" value="DUF6533"/>
    <property type="match status" value="1"/>
</dbReference>
<dbReference type="AlphaFoldDB" id="A0A4Q9PC31"/>
<evidence type="ECO:0000259" key="1">
    <source>
        <dbReference type="Pfam" id="PF20151"/>
    </source>
</evidence>
<feature type="non-terminal residue" evidence="2">
    <location>
        <position position="63"/>
    </location>
</feature>
<feature type="non-terminal residue" evidence="2">
    <location>
        <position position="1"/>
    </location>
</feature>
<reference evidence="2 3" key="1">
    <citation type="submission" date="2019-01" db="EMBL/GenBank/DDBJ databases">
        <title>Draft genome sequences of three monokaryotic isolates of the white-rot basidiomycete fungus Dichomitus squalens.</title>
        <authorList>
            <consortium name="DOE Joint Genome Institute"/>
            <person name="Lopez S.C."/>
            <person name="Andreopoulos B."/>
            <person name="Pangilinan J."/>
            <person name="Lipzen A."/>
            <person name="Riley R."/>
            <person name="Ahrendt S."/>
            <person name="Ng V."/>
            <person name="Barry K."/>
            <person name="Daum C."/>
            <person name="Grigoriev I.V."/>
            <person name="Hilden K.S."/>
            <person name="Makela M.R."/>
            <person name="de Vries R.P."/>
        </authorList>
    </citation>
    <scope>NUCLEOTIDE SEQUENCE [LARGE SCALE GENOMIC DNA]</scope>
    <source>
        <strain evidence="2 3">CBS 464.89</strain>
    </source>
</reference>
<evidence type="ECO:0000313" key="3">
    <source>
        <dbReference type="Proteomes" id="UP000292082"/>
    </source>
</evidence>
<dbReference type="InterPro" id="IPR045340">
    <property type="entry name" value="DUF6533"/>
</dbReference>
<keyword evidence="3" id="KW-1185">Reference proteome</keyword>
<dbReference type="EMBL" id="ML145265">
    <property type="protein sequence ID" value="TBU52118.1"/>
    <property type="molecule type" value="Genomic_DNA"/>
</dbReference>